<protein>
    <submittedName>
        <fullName evidence="6">Methyl-accepting chemotaxis protein</fullName>
    </submittedName>
</protein>
<evidence type="ECO:0000313" key="7">
    <source>
        <dbReference type="Proteomes" id="UP001589844"/>
    </source>
</evidence>
<dbReference type="SUPFAM" id="SSF58104">
    <property type="entry name" value="Methyl-accepting chemotaxis protein (MCP) signaling domain"/>
    <property type="match status" value="1"/>
</dbReference>
<dbReference type="InterPro" id="IPR051310">
    <property type="entry name" value="MCP_chemotaxis"/>
</dbReference>
<dbReference type="SMART" id="SM00283">
    <property type="entry name" value="MA"/>
    <property type="match status" value="1"/>
</dbReference>
<dbReference type="PRINTS" id="PR00260">
    <property type="entry name" value="CHEMTRNSDUCR"/>
</dbReference>
<feature type="domain" description="Methyl-accepting transducer" evidence="4">
    <location>
        <begin position="264"/>
        <end position="493"/>
    </location>
</feature>
<dbReference type="InterPro" id="IPR024478">
    <property type="entry name" value="HlyB_4HB_MCP"/>
</dbReference>
<dbReference type="Gene3D" id="1.10.287.950">
    <property type="entry name" value="Methyl-accepting chemotaxis protein"/>
    <property type="match status" value="1"/>
</dbReference>
<dbReference type="Pfam" id="PF00015">
    <property type="entry name" value="MCPsignal"/>
    <property type="match status" value="1"/>
</dbReference>
<comment type="caution">
    <text evidence="6">The sequence shown here is derived from an EMBL/GenBank/DDBJ whole genome shotgun (WGS) entry which is preliminary data.</text>
</comment>
<reference evidence="6 7" key="1">
    <citation type="submission" date="2024-09" db="EMBL/GenBank/DDBJ databases">
        <authorList>
            <person name="Sun Q."/>
            <person name="Mori K."/>
        </authorList>
    </citation>
    <scope>NUCLEOTIDE SEQUENCE [LARGE SCALE GENOMIC DNA]</scope>
    <source>
        <strain evidence="6 7">CCM 8677</strain>
    </source>
</reference>
<evidence type="ECO:0000313" key="6">
    <source>
        <dbReference type="EMBL" id="MFC0348631.1"/>
    </source>
</evidence>
<dbReference type="InterPro" id="IPR047347">
    <property type="entry name" value="YvaQ-like_sensor"/>
</dbReference>
<evidence type="ECO:0000256" key="2">
    <source>
        <dbReference type="ARBA" id="ARBA00029447"/>
    </source>
</evidence>
<dbReference type="PROSITE" id="PS50885">
    <property type="entry name" value="HAMP"/>
    <property type="match status" value="1"/>
</dbReference>
<dbReference type="CDD" id="cd19411">
    <property type="entry name" value="MCP2201-like_sensor"/>
    <property type="match status" value="1"/>
</dbReference>
<dbReference type="PROSITE" id="PS50111">
    <property type="entry name" value="CHEMOTAXIS_TRANSDUC_2"/>
    <property type="match status" value="1"/>
</dbReference>
<gene>
    <name evidence="6" type="ORF">ACFFJH_02335</name>
</gene>
<dbReference type="CDD" id="cd06225">
    <property type="entry name" value="HAMP"/>
    <property type="match status" value="1"/>
</dbReference>
<keyword evidence="7" id="KW-1185">Reference proteome</keyword>
<dbReference type="PANTHER" id="PTHR43531:SF14">
    <property type="entry name" value="METHYL-ACCEPTING CHEMOTAXIS PROTEIN I-RELATED"/>
    <property type="match status" value="1"/>
</dbReference>
<keyword evidence="3" id="KW-0807">Transducer</keyword>
<proteinExistence type="inferred from homology"/>
<name>A0ABV6I9Y9_9BURK</name>
<comment type="similarity">
    <text evidence="2">Belongs to the methyl-accepting chemotaxis (MCP) protein family.</text>
</comment>
<dbReference type="PANTHER" id="PTHR43531">
    <property type="entry name" value="PROTEIN ICFG"/>
    <property type="match status" value="1"/>
</dbReference>
<feature type="domain" description="HAMP" evidence="5">
    <location>
        <begin position="207"/>
        <end position="259"/>
    </location>
</feature>
<dbReference type="CDD" id="cd11386">
    <property type="entry name" value="MCP_signal"/>
    <property type="match status" value="1"/>
</dbReference>
<evidence type="ECO:0000259" key="4">
    <source>
        <dbReference type="PROSITE" id="PS50111"/>
    </source>
</evidence>
<evidence type="ECO:0000256" key="3">
    <source>
        <dbReference type="PROSITE-ProRule" id="PRU00284"/>
    </source>
</evidence>
<dbReference type="InterPro" id="IPR004090">
    <property type="entry name" value="Chemotax_Me-accpt_rcpt"/>
</dbReference>
<keyword evidence="1" id="KW-0488">Methylation</keyword>
<accession>A0ABV6I9Y9</accession>
<evidence type="ECO:0000256" key="1">
    <source>
        <dbReference type="ARBA" id="ARBA00022481"/>
    </source>
</evidence>
<evidence type="ECO:0000259" key="5">
    <source>
        <dbReference type="PROSITE" id="PS50885"/>
    </source>
</evidence>
<dbReference type="InterPro" id="IPR003660">
    <property type="entry name" value="HAMP_dom"/>
</dbReference>
<dbReference type="EMBL" id="JBHLXJ010000002">
    <property type="protein sequence ID" value="MFC0348631.1"/>
    <property type="molecule type" value="Genomic_DNA"/>
</dbReference>
<dbReference type="Pfam" id="PF12729">
    <property type="entry name" value="4HB_MCP_1"/>
    <property type="match status" value="1"/>
</dbReference>
<dbReference type="Pfam" id="PF00672">
    <property type="entry name" value="HAMP"/>
    <property type="match status" value="1"/>
</dbReference>
<sequence>MTIVKRLYLLLAVVLIAIMSLIGVSISQIHKVFEITNYTNENTVPSMLDLGVIKSGTAQIRLLSWQFLAANDPNKKAELKKKIDEVEATVIKAFEKYEKEDITDDKDRSLLQEDRKAFEAYRQIRNKAIEIDSASGLDEARDYLFSKQAETSKVAKLIDDHLEYNVQIGKRSAEEAKETQSASIWLSLTIGAIAFVSVAFMGIRLARNIATSLTSAVDIAERVAAGDLTQTIVIKGEDEVAQLMTALKNMSSSLVNICTEIRHSTDAIATASSEIASGNMDLSSRTEQQAGALEETASSMEELTSTVKQNSDNARQANTLASAASMLAAEGGDVVNQVVVTMGEINDSARKIVDIISVIDGIAFQTNILALNAAVEAARAGEQGRGFAVVASEVRSLAQRSASAAKEIKVLIDNSVEKVDNGTRLVDKAGNTMSEIVSGIHKVRDVVSEISTASNEQSAGIEQINQAIVHMDETTQQNAALVEEAAAAASALQDQAEKLTNMVSFFKISSASPASRIQNPSSARQLLGN</sequence>
<dbReference type="RefSeq" id="WP_390209757.1">
    <property type="nucleotide sequence ID" value="NZ_JBHLXJ010000002.1"/>
</dbReference>
<dbReference type="InterPro" id="IPR004089">
    <property type="entry name" value="MCPsignal_dom"/>
</dbReference>
<dbReference type="Proteomes" id="UP001589844">
    <property type="component" value="Unassembled WGS sequence"/>
</dbReference>
<organism evidence="6 7">
    <name type="scientific">Undibacterium danionis</name>
    <dbReference type="NCBI Taxonomy" id="1812100"/>
    <lineage>
        <taxon>Bacteria</taxon>
        <taxon>Pseudomonadati</taxon>
        <taxon>Pseudomonadota</taxon>
        <taxon>Betaproteobacteria</taxon>
        <taxon>Burkholderiales</taxon>
        <taxon>Oxalobacteraceae</taxon>
        <taxon>Undibacterium</taxon>
    </lineage>
</organism>
<dbReference type="SMART" id="SM00304">
    <property type="entry name" value="HAMP"/>
    <property type="match status" value="1"/>
</dbReference>